<sequence>MDQFVHVGATLTGFARADYQASMEDFSRFQDPVRAGYDHLLWTDVQGLADDEPQQRMSQMVQALQAITKQHGFTDEWYQQTVHEIAKRMPGFDASQALLQAQVPEHITPVARNAADPRGSADLHGSADPRAGRTRASPRSVSAERLEELNQYIRQQAQEYVESQAEWSRQLAEVRSEGLREAEKLRREKAELEQQARRELGRLKQVISDLGGECPEENSWALSMVAPEEYQALQKRCASAEERVQELEQYIKAARPEEEGKWGVEEELRKAKAFQKEQERENQELKALCMHHHQKVLFWEAGAHHLVDMTTQFLSRTKEPSEGLQRSACQDAAVATGLAVPAGSTGLAPEVTDSEGDVQLETAQDIDESSSGTCLVQPAAKAAHFITEVFLELKQMLRTSLSDNRTEVTERPRRKEVSTKERCFPVGAVLFLACEAIQQILEDLGPTRRAAAERLVAAEKALRSLDRELRSCQEIFGSELSQEEVSRNLPLDEESQLRCLTAMWQAKLSSSQALSEFVLLPQHLKLMFKAFADAKDRWKIDGNTMKGYYLHSESGYLYIWHQATGVLYEHLQSSGQCQAVWSSAVPQLNAEIWTVLPLPPTDPASMQASSVSNGELPNIDVFINLTVAHEADKQIPADLLQAALEGFSLRWELRPQETKKITRLPPAGQCYALQNFRGPKDEGSMAEALDEFLAELKRQYPPPWGSSACTLRVESTGAIIGRCCPDLDALCRDDPPERLAQAHCKIRSEKDRFFLCDMETSEEGTTLDGYAVNGQWVGPLKTGSLIVCGPLRIKIQLSEMAKDTPLDASAMRQMSLKRSFGESDDEEDPAWRRKVFQRSEEDCQLEWRRRQEQYKDRAQERRQRHSNSGAAIDTLVNKFEKIVEAERMAAEVEAQRVEMPTQEDQREACMNVDGTFVGGEKLERAGIGFHSSASAELIPNVLDPKSLSRQDTAKIKMQMRFKQAPHCSISCFVVSVGPCIRLVFHPEVGAERHVAPKKRSPDPNPEKKPKPGGNSEEEAASVKLERKRGGRKHGQGWKRRQSHSGLEEVPEAPRPAPPPAEAGLPSELKWFTEGREESPQSEEQGHEAEPPKDEAPPALVAEVKFSDPEPAVVPVPAAPVLAAPVPAAPAVLAPPVPPAKLVPASPESPAAPEPTAWAKLQETARCRLASTREAAGQVQLKAQALAQDPHVRSSALGATAGAALGTAGGAATGLTTGTLLGAAVGVIPAVFTFGLSIPFCAAVGGGAGLAVGAASGATCGAVAGGATGYGAYRHRHEIRQTAHKTLEQVTTSADFVKARANGVTHFLSERALVAKARLMGGGTGGTEELA</sequence>
<evidence type="ECO:0000259" key="3">
    <source>
        <dbReference type="PROSITE" id="PS50006"/>
    </source>
</evidence>
<dbReference type="Proteomes" id="UP001642464">
    <property type="component" value="Unassembled WGS sequence"/>
</dbReference>
<feature type="coiled-coil region" evidence="1">
    <location>
        <begin position="448"/>
        <end position="475"/>
    </location>
</feature>
<dbReference type="SUPFAM" id="SSF49879">
    <property type="entry name" value="SMAD/FHA domain"/>
    <property type="match status" value="1"/>
</dbReference>
<reference evidence="4 5" key="1">
    <citation type="submission" date="2024-02" db="EMBL/GenBank/DDBJ databases">
        <authorList>
            <person name="Chen Y."/>
            <person name="Shah S."/>
            <person name="Dougan E. K."/>
            <person name="Thang M."/>
            <person name="Chan C."/>
        </authorList>
    </citation>
    <scope>NUCLEOTIDE SEQUENCE [LARGE SCALE GENOMIC DNA]</scope>
</reference>
<feature type="compositionally biased region" description="Basic and acidic residues" evidence="2">
    <location>
        <begin position="1070"/>
        <end position="1094"/>
    </location>
</feature>
<dbReference type="InterPro" id="IPR000253">
    <property type="entry name" value="FHA_dom"/>
</dbReference>
<protein>
    <recommendedName>
        <fullName evidence="3">FHA domain-containing protein</fullName>
    </recommendedName>
</protein>
<feature type="region of interest" description="Disordered" evidence="2">
    <location>
        <begin position="113"/>
        <end position="143"/>
    </location>
</feature>
<feature type="compositionally biased region" description="Basic and acidic residues" evidence="2">
    <location>
        <begin position="992"/>
        <end position="1009"/>
    </location>
</feature>
<organism evidence="4 5">
    <name type="scientific">Durusdinium trenchii</name>
    <dbReference type="NCBI Taxonomy" id="1381693"/>
    <lineage>
        <taxon>Eukaryota</taxon>
        <taxon>Sar</taxon>
        <taxon>Alveolata</taxon>
        <taxon>Dinophyceae</taxon>
        <taxon>Suessiales</taxon>
        <taxon>Symbiodiniaceae</taxon>
        <taxon>Durusdinium</taxon>
    </lineage>
</organism>
<dbReference type="CDD" id="cd00060">
    <property type="entry name" value="FHA"/>
    <property type="match status" value="1"/>
</dbReference>
<feature type="compositionally biased region" description="Basic residues" evidence="2">
    <location>
        <begin position="1025"/>
        <end position="1042"/>
    </location>
</feature>
<comment type="caution">
    <text evidence="4">The sequence shown here is derived from an EMBL/GenBank/DDBJ whole genome shotgun (WGS) entry which is preliminary data.</text>
</comment>
<keyword evidence="1" id="KW-0175">Coiled coil</keyword>
<feature type="domain" description="FHA" evidence="3">
    <location>
        <begin position="718"/>
        <end position="772"/>
    </location>
</feature>
<accession>A0ABP0N6T1</accession>
<evidence type="ECO:0000313" key="4">
    <source>
        <dbReference type="EMBL" id="CAK9059446.1"/>
    </source>
</evidence>
<feature type="compositionally biased region" description="Basic and acidic residues" evidence="2">
    <location>
        <begin position="119"/>
        <end position="131"/>
    </location>
</feature>
<feature type="region of interest" description="Disordered" evidence="2">
    <location>
        <begin position="992"/>
        <end position="1094"/>
    </location>
</feature>
<evidence type="ECO:0000313" key="5">
    <source>
        <dbReference type="Proteomes" id="UP001642464"/>
    </source>
</evidence>
<evidence type="ECO:0000256" key="2">
    <source>
        <dbReference type="SAM" id="MobiDB-lite"/>
    </source>
</evidence>
<dbReference type="PROSITE" id="PS50006">
    <property type="entry name" value="FHA_DOMAIN"/>
    <property type="match status" value="1"/>
</dbReference>
<keyword evidence="5" id="KW-1185">Reference proteome</keyword>
<dbReference type="Gene3D" id="2.60.200.20">
    <property type="match status" value="1"/>
</dbReference>
<dbReference type="EMBL" id="CAXAMM010026669">
    <property type="protein sequence ID" value="CAK9059446.1"/>
    <property type="molecule type" value="Genomic_DNA"/>
</dbReference>
<gene>
    <name evidence="4" type="ORF">SCF082_LOCUS31496</name>
</gene>
<dbReference type="InterPro" id="IPR008984">
    <property type="entry name" value="SMAD_FHA_dom_sf"/>
</dbReference>
<evidence type="ECO:0000256" key="1">
    <source>
        <dbReference type="SAM" id="Coils"/>
    </source>
</evidence>
<feature type="coiled-coil region" evidence="1">
    <location>
        <begin position="146"/>
        <end position="288"/>
    </location>
</feature>
<proteinExistence type="predicted"/>
<name>A0ABP0N6T1_9DINO</name>